<dbReference type="PANTHER" id="PTHR46082">
    <property type="entry name" value="ATP/GTP-BINDING PROTEIN-RELATED"/>
    <property type="match status" value="1"/>
</dbReference>
<accession>A0A9P4GQT4</accession>
<dbReference type="Gene3D" id="1.25.40.10">
    <property type="entry name" value="Tetratricopeptide repeat domain"/>
    <property type="match status" value="2"/>
</dbReference>
<name>A0A9P4GQT4_9PLEO</name>
<gene>
    <name evidence="4" type="ORF">K460DRAFT_324129</name>
</gene>
<dbReference type="Pfam" id="PF13374">
    <property type="entry name" value="TPR_10"/>
    <property type="match status" value="1"/>
</dbReference>
<evidence type="ECO:0000256" key="1">
    <source>
        <dbReference type="SAM" id="Coils"/>
    </source>
</evidence>
<dbReference type="EMBL" id="ML976614">
    <property type="protein sequence ID" value="KAF1849642.1"/>
    <property type="molecule type" value="Genomic_DNA"/>
</dbReference>
<evidence type="ECO:0000313" key="5">
    <source>
        <dbReference type="Proteomes" id="UP000800039"/>
    </source>
</evidence>
<dbReference type="GeneID" id="63847816"/>
<proteinExistence type="predicted"/>
<dbReference type="Proteomes" id="UP000800039">
    <property type="component" value="Unassembled WGS sequence"/>
</dbReference>
<dbReference type="InterPro" id="IPR011990">
    <property type="entry name" value="TPR-like_helical_dom_sf"/>
</dbReference>
<organism evidence="4 5">
    <name type="scientific">Cucurbitaria berberidis CBS 394.84</name>
    <dbReference type="NCBI Taxonomy" id="1168544"/>
    <lineage>
        <taxon>Eukaryota</taxon>
        <taxon>Fungi</taxon>
        <taxon>Dikarya</taxon>
        <taxon>Ascomycota</taxon>
        <taxon>Pezizomycotina</taxon>
        <taxon>Dothideomycetes</taxon>
        <taxon>Pleosporomycetidae</taxon>
        <taxon>Pleosporales</taxon>
        <taxon>Pleosporineae</taxon>
        <taxon>Cucurbitariaceae</taxon>
        <taxon>Cucurbitaria</taxon>
    </lineage>
</organism>
<dbReference type="GO" id="GO:0043531">
    <property type="term" value="F:ADP binding"/>
    <property type="evidence" value="ECO:0007669"/>
    <property type="project" value="InterPro"/>
</dbReference>
<protein>
    <submittedName>
        <fullName evidence="4">Tetratricopeptide repeat domain-containing protein</fullName>
    </submittedName>
</protein>
<keyword evidence="1" id="KW-0175">Coiled coil</keyword>
<dbReference type="PANTHER" id="PTHR46082:SF6">
    <property type="entry name" value="AAA+ ATPASE DOMAIN-CONTAINING PROTEIN-RELATED"/>
    <property type="match status" value="1"/>
</dbReference>
<evidence type="ECO:0000259" key="3">
    <source>
        <dbReference type="Pfam" id="PF17111"/>
    </source>
</evidence>
<evidence type="ECO:0000256" key="2">
    <source>
        <dbReference type="SAM" id="MobiDB-lite"/>
    </source>
</evidence>
<dbReference type="SUPFAM" id="SSF52540">
    <property type="entry name" value="P-loop containing nucleoside triphosphate hydrolases"/>
    <property type="match status" value="1"/>
</dbReference>
<dbReference type="InterPro" id="IPR031348">
    <property type="entry name" value="PigL_N"/>
</dbReference>
<dbReference type="Gene3D" id="3.40.50.300">
    <property type="entry name" value="P-loop containing nucleotide triphosphate hydrolases"/>
    <property type="match status" value="1"/>
</dbReference>
<feature type="coiled-coil region" evidence="1">
    <location>
        <begin position="158"/>
        <end position="185"/>
    </location>
</feature>
<dbReference type="Pfam" id="PF13424">
    <property type="entry name" value="TPR_12"/>
    <property type="match status" value="1"/>
</dbReference>
<evidence type="ECO:0000313" key="4">
    <source>
        <dbReference type="EMBL" id="KAF1849642.1"/>
    </source>
</evidence>
<comment type="caution">
    <text evidence="4">The sequence shown here is derived from an EMBL/GenBank/DDBJ whole genome shotgun (WGS) entry which is preliminary data.</text>
</comment>
<feature type="domain" description="Azaphilone pigments biosynthesis cluster protein L N-terminal" evidence="3">
    <location>
        <begin position="2"/>
        <end position="182"/>
    </location>
</feature>
<dbReference type="InterPro" id="IPR053137">
    <property type="entry name" value="NLR-like"/>
</dbReference>
<dbReference type="Pfam" id="PF17111">
    <property type="entry name" value="PigL_N"/>
    <property type="match status" value="1"/>
</dbReference>
<dbReference type="OrthoDB" id="5086500at2759"/>
<dbReference type="InterPro" id="IPR027417">
    <property type="entry name" value="P-loop_NTPase"/>
</dbReference>
<keyword evidence="5" id="KW-1185">Reference proteome</keyword>
<feature type="coiled-coil region" evidence="1">
    <location>
        <begin position="25"/>
        <end position="52"/>
    </location>
</feature>
<dbReference type="AlphaFoldDB" id="A0A9P4GQT4"/>
<feature type="region of interest" description="Disordered" evidence="2">
    <location>
        <begin position="542"/>
        <end position="562"/>
    </location>
</feature>
<dbReference type="RefSeq" id="XP_040792205.1">
    <property type="nucleotide sequence ID" value="XM_040930564.1"/>
</dbReference>
<sequence>MAEPVSIIAAGVGIADVAFRVISYLKDVQKAVESIEDDISGLINEVEGLKQVHGHLEQEFLKNITNDALGKEEKMLWFNTGQALQNGQKLVQKLEVSVRQIYGDSRSITGKRDGLMKQHRKRAKGGVISGFRDQIGTYHGALQIWLSCIDMYSTREYRENQTEHLKQLAHLMQELESKLEDTQLRPYRTTPASLVYNDFTSISLSVLNQIGKSINSLGNSVTHGQSNTNKHFDTPKPVETFYTGRAEQAEQLGNWILPQASQSKARSSEMTHEKQKRFVVYGVGGSGKTQFCCKFAEDNRDHFWGVFWVDGSSRHRLKQTFSHNVSIIGGVEANENAALHWLSNLSEPWLLIIDNADDPDLKLDEYFPRGNRGHVLITTRDPVNKSFGTVGNRFFEFQGLNKDEASCLLLNAAGQIQPWSSAMSNVATTIAKTLGYLALAITQAGKTIRQGYCKIHEYLDFYERQWIKTRQRRLAVKERDAVDNLSVITTFELNRQAIINIRDKEASRDALQLLNTFAFLHNQNIRFDMLRRAITNSKLESIQQEEDKGNEAQSRATSPPPDWSTWWKETSFKVLAFIYKNRSPLVLPSVIRAGRISEDFDSDRLRLALRQLTRFSLISHSEITDSYSIHPLVHKWARERPDMSIAEQGVWSEAAATLLAHCILIPPLGNTIEDEGIRKYLLPHIDHVHECQTSIDQRMRDKRMARMRPWPVFEGGFNREKALMYAKFSIVYAQNGRWEEAKRLQVAVKDFTMQVLGLQNAITRRITLALAGTLYNLGQSDDAAALHEQVLDACMAHMGTDHHDTLVAKCTLGDSRYLQGRFSDAKKLQEEAVAGLTELHGLHHEDTLNAIDCLGRTVLMFYTEDSIKKARELHFRAIDGMKTVHGDDHLRTLIACENLCATAVRSGDQAHLNHAHEMMNEVVEIRKEKLGREHGYTLLAMTNLALIKSGLGNPEDAEELILVCLPIAERNLGIDHHACLWGRYHLGKIWVQQKRWGEAEQQLVDVTERQRNLLGGRGQYHPDRLGGLVELAAIYNALGKVEECKRVVAEALHGFERISTTEHPVAKKLRGNMEKWMEERRKKDGTHLLTST</sequence>
<dbReference type="SUPFAM" id="SSF48452">
    <property type="entry name" value="TPR-like"/>
    <property type="match status" value="2"/>
</dbReference>
<reference evidence="4" key="1">
    <citation type="submission" date="2020-01" db="EMBL/GenBank/DDBJ databases">
        <authorList>
            <consortium name="DOE Joint Genome Institute"/>
            <person name="Haridas S."/>
            <person name="Albert R."/>
            <person name="Binder M."/>
            <person name="Bloem J."/>
            <person name="Labutti K."/>
            <person name="Salamov A."/>
            <person name="Andreopoulos B."/>
            <person name="Baker S.E."/>
            <person name="Barry K."/>
            <person name="Bills G."/>
            <person name="Bluhm B.H."/>
            <person name="Cannon C."/>
            <person name="Castanera R."/>
            <person name="Culley D.E."/>
            <person name="Daum C."/>
            <person name="Ezra D."/>
            <person name="Gonzalez J.B."/>
            <person name="Henrissat B."/>
            <person name="Kuo A."/>
            <person name="Liang C."/>
            <person name="Lipzen A."/>
            <person name="Lutzoni F."/>
            <person name="Magnuson J."/>
            <person name="Mondo S."/>
            <person name="Nolan M."/>
            <person name="Ohm R."/>
            <person name="Pangilinan J."/>
            <person name="Park H.-J."/>
            <person name="Ramirez L."/>
            <person name="Alfaro M."/>
            <person name="Sun H."/>
            <person name="Tritt A."/>
            <person name="Yoshinaga Y."/>
            <person name="Zwiers L.-H."/>
            <person name="Turgeon B.G."/>
            <person name="Goodwin S.B."/>
            <person name="Spatafora J.W."/>
            <person name="Crous P.W."/>
            <person name="Grigoriev I.V."/>
        </authorList>
    </citation>
    <scope>NUCLEOTIDE SEQUENCE</scope>
    <source>
        <strain evidence="4">CBS 394.84</strain>
    </source>
</reference>